<gene>
    <name evidence="2" type="ORF">B0T24DRAFT_638565</name>
</gene>
<keyword evidence="3" id="KW-1185">Reference proteome</keyword>
<feature type="compositionally biased region" description="Acidic residues" evidence="1">
    <location>
        <begin position="11"/>
        <end position="49"/>
    </location>
</feature>
<reference evidence="2" key="1">
    <citation type="journal article" date="2023" name="Mol. Phylogenet. Evol.">
        <title>Genome-scale phylogeny and comparative genomics of the fungal order Sordariales.</title>
        <authorList>
            <person name="Hensen N."/>
            <person name="Bonometti L."/>
            <person name="Westerberg I."/>
            <person name="Brannstrom I.O."/>
            <person name="Guillou S."/>
            <person name="Cros-Aarteil S."/>
            <person name="Calhoun S."/>
            <person name="Haridas S."/>
            <person name="Kuo A."/>
            <person name="Mondo S."/>
            <person name="Pangilinan J."/>
            <person name="Riley R."/>
            <person name="LaButti K."/>
            <person name="Andreopoulos B."/>
            <person name="Lipzen A."/>
            <person name="Chen C."/>
            <person name="Yan M."/>
            <person name="Daum C."/>
            <person name="Ng V."/>
            <person name="Clum A."/>
            <person name="Steindorff A."/>
            <person name="Ohm R.A."/>
            <person name="Martin F."/>
            <person name="Silar P."/>
            <person name="Natvig D.O."/>
            <person name="Lalanne C."/>
            <person name="Gautier V."/>
            <person name="Ament-Velasquez S.L."/>
            <person name="Kruys A."/>
            <person name="Hutchinson M.I."/>
            <person name="Powell A.J."/>
            <person name="Barry K."/>
            <person name="Miller A.N."/>
            <person name="Grigoriev I.V."/>
            <person name="Debuchy R."/>
            <person name="Gladieux P."/>
            <person name="Hiltunen Thoren M."/>
            <person name="Johannesson H."/>
        </authorList>
    </citation>
    <scope>NUCLEOTIDE SEQUENCE</scope>
    <source>
        <strain evidence="2">CBS 958.72</strain>
    </source>
</reference>
<comment type="caution">
    <text evidence="2">The sequence shown here is derived from an EMBL/GenBank/DDBJ whole genome shotgun (WGS) entry which is preliminary data.</text>
</comment>
<organism evidence="2 3">
    <name type="scientific">Lasiosphaeria ovina</name>
    <dbReference type="NCBI Taxonomy" id="92902"/>
    <lineage>
        <taxon>Eukaryota</taxon>
        <taxon>Fungi</taxon>
        <taxon>Dikarya</taxon>
        <taxon>Ascomycota</taxon>
        <taxon>Pezizomycotina</taxon>
        <taxon>Sordariomycetes</taxon>
        <taxon>Sordariomycetidae</taxon>
        <taxon>Sordariales</taxon>
        <taxon>Lasiosphaeriaceae</taxon>
        <taxon>Lasiosphaeria</taxon>
    </lineage>
</organism>
<evidence type="ECO:0000313" key="3">
    <source>
        <dbReference type="Proteomes" id="UP001287356"/>
    </source>
</evidence>
<name>A0AAE0N0B5_9PEZI</name>
<dbReference type="Proteomes" id="UP001287356">
    <property type="component" value="Unassembled WGS sequence"/>
</dbReference>
<dbReference type="EMBL" id="JAULSN010000009">
    <property type="protein sequence ID" value="KAK3364754.1"/>
    <property type="molecule type" value="Genomic_DNA"/>
</dbReference>
<evidence type="ECO:0000256" key="1">
    <source>
        <dbReference type="SAM" id="MobiDB-lite"/>
    </source>
</evidence>
<reference evidence="2" key="2">
    <citation type="submission" date="2023-06" db="EMBL/GenBank/DDBJ databases">
        <authorList>
            <consortium name="Lawrence Berkeley National Laboratory"/>
            <person name="Haridas S."/>
            <person name="Hensen N."/>
            <person name="Bonometti L."/>
            <person name="Westerberg I."/>
            <person name="Brannstrom I.O."/>
            <person name="Guillou S."/>
            <person name="Cros-Aarteil S."/>
            <person name="Calhoun S."/>
            <person name="Kuo A."/>
            <person name="Mondo S."/>
            <person name="Pangilinan J."/>
            <person name="Riley R."/>
            <person name="Labutti K."/>
            <person name="Andreopoulos B."/>
            <person name="Lipzen A."/>
            <person name="Chen C."/>
            <person name="Yanf M."/>
            <person name="Daum C."/>
            <person name="Ng V."/>
            <person name="Clum A."/>
            <person name="Steindorff A."/>
            <person name="Ohm R."/>
            <person name="Martin F."/>
            <person name="Silar P."/>
            <person name="Natvig D."/>
            <person name="Lalanne C."/>
            <person name="Gautier V."/>
            <person name="Ament-Velasquez S.L."/>
            <person name="Kruys A."/>
            <person name="Hutchinson M.I."/>
            <person name="Powell A.J."/>
            <person name="Barry K."/>
            <person name="Miller A.N."/>
            <person name="Grigoriev I.V."/>
            <person name="Debuchy R."/>
            <person name="Gladieux P."/>
            <person name="Thoren M.H."/>
            <person name="Johannesson H."/>
        </authorList>
    </citation>
    <scope>NUCLEOTIDE SEQUENCE</scope>
    <source>
        <strain evidence="2">CBS 958.72</strain>
    </source>
</reference>
<accession>A0AAE0N0B5</accession>
<proteinExistence type="predicted"/>
<evidence type="ECO:0000313" key="2">
    <source>
        <dbReference type="EMBL" id="KAK3364754.1"/>
    </source>
</evidence>
<protein>
    <submittedName>
        <fullName evidence="2">Uncharacterized protein</fullName>
    </submittedName>
</protein>
<dbReference type="AlphaFoldDB" id="A0AAE0N0B5"/>
<sequence>MGLRISRAQETAEDYASNDEDEEEDEQDEEENNDDKESGDEDEEEEDEVMTDMVNPVGIDLQISDNFSVQDLEAFRAFICDTLTGTAVAVMARNQSTLPTFSRAKKPVPSPPRCSSRMWSVRRFLASLPFSQGLKTTACPSSGLLHSWVTTRTCQLPFAQRTPHWLPPSSLVEVVSASSRTWSTTSPWLTFVPTDTDVKTVAVQPLRGRT</sequence>
<feature type="region of interest" description="Disordered" evidence="1">
    <location>
        <begin position="1"/>
        <end position="49"/>
    </location>
</feature>